<proteinExistence type="predicted"/>
<name>A0A0C9ZZU9_9AGAM</name>
<accession>A0A0C9ZZU9</accession>
<evidence type="ECO:0000313" key="2">
    <source>
        <dbReference type="Proteomes" id="UP000054485"/>
    </source>
</evidence>
<dbReference type="STRING" id="930992.A0A0C9ZZU9"/>
<dbReference type="Proteomes" id="UP000054485">
    <property type="component" value="Unassembled WGS sequence"/>
</dbReference>
<sequence>MKVLGERTTSAASAGVNAPDGLDTVDNFETTYIQPLKIADAVLEKIADVHPYVKMALGVLSAACKIIIAQAERDKSILSLLKKLGDVYRFMTDADNLGKIESMRDIVGKVTQQIFECARFIREYSEAKSFWKRAGKNIVRETDDIITKYNNALEDLMQEFRDRT</sequence>
<feature type="non-terminal residue" evidence="1">
    <location>
        <position position="164"/>
    </location>
</feature>
<feature type="non-terminal residue" evidence="1">
    <location>
        <position position="1"/>
    </location>
</feature>
<protein>
    <submittedName>
        <fullName evidence="1">Uncharacterized protein</fullName>
    </submittedName>
</protein>
<dbReference type="InParanoid" id="A0A0C9ZZU9"/>
<dbReference type="OrthoDB" id="2665447at2759"/>
<dbReference type="EMBL" id="KN836989">
    <property type="protein sequence ID" value="KIK31444.1"/>
    <property type="molecule type" value="Genomic_DNA"/>
</dbReference>
<dbReference type="AlphaFoldDB" id="A0A0C9ZZU9"/>
<keyword evidence="2" id="KW-1185">Reference proteome</keyword>
<evidence type="ECO:0000313" key="1">
    <source>
        <dbReference type="EMBL" id="KIK31444.1"/>
    </source>
</evidence>
<gene>
    <name evidence="1" type="ORF">CY34DRAFT_103294</name>
</gene>
<dbReference type="HOGENOM" id="CLU_1623007_0_0_1"/>
<organism evidence="1 2">
    <name type="scientific">Suillus luteus UH-Slu-Lm8-n1</name>
    <dbReference type="NCBI Taxonomy" id="930992"/>
    <lineage>
        <taxon>Eukaryota</taxon>
        <taxon>Fungi</taxon>
        <taxon>Dikarya</taxon>
        <taxon>Basidiomycota</taxon>
        <taxon>Agaricomycotina</taxon>
        <taxon>Agaricomycetes</taxon>
        <taxon>Agaricomycetidae</taxon>
        <taxon>Boletales</taxon>
        <taxon>Suillineae</taxon>
        <taxon>Suillaceae</taxon>
        <taxon>Suillus</taxon>
    </lineage>
</organism>
<reference evidence="1 2" key="1">
    <citation type="submission" date="2014-04" db="EMBL/GenBank/DDBJ databases">
        <authorList>
            <consortium name="DOE Joint Genome Institute"/>
            <person name="Kuo A."/>
            <person name="Ruytinx J."/>
            <person name="Rineau F."/>
            <person name="Colpaert J."/>
            <person name="Kohler A."/>
            <person name="Nagy L.G."/>
            <person name="Floudas D."/>
            <person name="Copeland A."/>
            <person name="Barry K.W."/>
            <person name="Cichocki N."/>
            <person name="Veneault-Fourrey C."/>
            <person name="LaButti K."/>
            <person name="Lindquist E.A."/>
            <person name="Lipzen A."/>
            <person name="Lundell T."/>
            <person name="Morin E."/>
            <person name="Murat C."/>
            <person name="Sun H."/>
            <person name="Tunlid A."/>
            <person name="Henrissat B."/>
            <person name="Grigoriev I.V."/>
            <person name="Hibbett D.S."/>
            <person name="Martin F."/>
            <person name="Nordberg H.P."/>
            <person name="Cantor M.N."/>
            <person name="Hua S.X."/>
        </authorList>
    </citation>
    <scope>NUCLEOTIDE SEQUENCE [LARGE SCALE GENOMIC DNA]</scope>
    <source>
        <strain evidence="1 2">UH-Slu-Lm8-n1</strain>
    </source>
</reference>
<reference evidence="2" key="2">
    <citation type="submission" date="2015-01" db="EMBL/GenBank/DDBJ databases">
        <title>Evolutionary Origins and Diversification of the Mycorrhizal Mutualists.</title>
        <authorList>
            <consortium name="DOE Joint Genome Institute"/>
            <consortium name="Mycorrhizal Genomics Consortium"/>
            <person name="Kohler A."/>
            <person name="Kuo A."/>
            <person name="Nagy L.G."/>
            <person name="Floudas D."/>
            <person name="Copeland A."/>
            <person name="Barry K.W."/>
            <person name="Cichocki N."/>
            <person name="Veneault-Fourrey C."/>
            <person name="LaButti K."/>
            <person name="Lindquist E.A."/>
            <person name="Lipzen A."/>
            <person name="Lundell T."/>
            <person name="Morin E."/>
            <person name="Murat C."/>
            <person name="Riley R."/>
            <person name="Ohm R."/>
            <person name="Sun H."/>
            <person name="Tunlid A."/>
            <person name="Henrissat B."/>
            <person name="Grigoriev I.V."/>
            <person name="Hibbett D.S."/>
            <person name="Martin F."/>
        </authorList>
    </citation>
    <scope>NUCLEOTIDE SEQUENCE [LARGE SCALE GENOMIC DNA]</scope>
    <source>
        <strain evidence="2">UH-Slu-Lm8-n1</strain>
    </source>
</reference>